<organism evidence="6 7">
    <name type="scientific">Siminovitchia sediminis</name>
    <dbReference type="NCBI Taxonomy" id="1274353"/>
    <lineage>
        <taxon>Bacteria</taxon>
        <taxon>Bacillati</taxon>
        <taxon>Bacillota</taxon>
        <taxon>Bacilli</taxon>
        <taxon>Bacillales</taxon>
        <taxon>Bacillaceae</taxon>
        <taxon>Siminovitchia</taxon>
    </lineage>
</organism>
<proteinExistence type="predicted"/>
<dbReference type="EMBL" id="JBHUEO010000032">
    <property type="protein sequence ID" value="MFD1707408.1"/>
    <property type="molecule type" value="Genomic_DNA"/>
</dbReference>
<dbReference type="PROSITE" id="PS51257">
    <property type="entry name" value="PROKAR_LIPOPROTEIN"/>
    <property type="match status" value="1"/>
</dbReference>
<name>A0ABW4KJP8_9BACI</name>
<evidence type="ECO:0000256" key="1">
    <source>
        <dbReference type="ARBA" id="ARBA00022729"/>
    </source>
</evidence>
<protein>
    <submittedName>
        <fullName evidence="6">Transporter substrate-binding domain-containing protein</fullName>
    </submittedName>
</protein>
<feature type="chain" id="PRO_5047069588" evidence="4">
    <location>
        <begin position="25"/>
        <end position="282"/>
    </location>
</feature>
<feature type="domain" description="Solute-binding protein family 3/N-terminal" evidence="5">
    <location>
        <begin position="35"/>
        <end position="265"/>
    </location>
</feature>
<dbReference type="Pfam" id="PF00497">
    <property type="entry name" value="SBP_bac_3"/>
    <property type="match status" value="1"/>
</dbReference>
<dbReference type="PANTHER" id="PTHR35936">
    <property type="entry name" value="MEMBRANE-BOUND LYTIC MUREIN TRANSGLYCOSYLASE F"/>
    <property type="match status" value="1"/>
</dbReference>
<dbReference type="Proteomes" id="UP001597301">
    <property type="component" value="Unassembled WGS sequence"/>
</dbReference>
<evidence type="ECO:0000256" key="2">
    <source>
        <dbReference type="ARBA" id="ARBA00023139"/>
    </source>
</evidence>
<evidence type="ECO:0000313" key="6">
    <source>
        <dbReference type="EMBL" id="MFD1707408.1"/>
    </source>
</evidence>
<gene>
    <name evidence="6" type="ORF">ACFSCZ_11785</name>
</gene>
<sequence>MKKVWKGALALAALLLVLAGCSQGSSSETEDGKKVIKVAISDEVNPPFLYADENNEPIGYDMDYMKEIEKKLPDYEFEYIWGEEESNLVGVDTGKYDLAINWFFKNPEREEKFLYPEHEFGYSLTSLVTKTDRDDIKTLDDMVGKKFPPVSPSGGLRAILNAYNDQHPDHPLTLESMDSPSNAENLKMVDKGQADAMFINVTTFNEIQKELDLDLKVAGIISKEPIYTVFNKDHEELAKEFDQATQELIEDGTLSELAEKWFGVDFFQDLEYINEEGFQFNN</sequence>
<dbReference type="Gene3D" id="3.40.190.10">
    <property type="entry name" value="Periplasmic binding protein-like II"/>
    <property type="match status" value="2"/>
</dbReference>
<comment type="caution">
    <text evidence="6">The sequence shown here is derived from an EMBL/GenBank/DDBJ whole genome shotgun (WGS) entry which is preliminary data.</text>
</comment>
<dbReference type="SMART" id="SM00062">
    <property type="entry name" value="PBPb"/>
    <property type="match status" value="1"/>
</dbReference>
<keyword evidence="7" id="KW-1185">Reference proteome</keyword>
<keyword evidence="2" id="KW-0564">Palmitate</keyword>
<keyword evidence="3" id="KW-0449">Lipoprotein</keyword>
<dbReference type="RefSeq" id="WP_380774131.1">
    <property type="nucleotide sequence ID" value="NZ_JBHUEO010000032.1"/>
</dbReference>
<feature type="signal peptide" evidence="4">
    <location>
        <begin position="1"/>
        <end position="24"/>
    </location>
</feature>
<keyword evidence="1 4" id="KW-0732">Signal</keyword>
<evidence type="ECO:0000259" key="5">
    <source>
        <dbReference type="SMART" id="SM00062"/>
    </source>
</evidence>
<dbReference type="PANTHER" id="PTHR35936:SF18">
    <property type="entry name" value="L-CYSTINE-BINDING PROTEIN TCYJ"/>
    <property type="match status" value="1"/>
</dbReference>
<evidence type="ECO:0000256" key="3">
    <source>
        <dbReference type="ARBA" id="ARBA00023288"/>
    </source>
</evidence>
<dbReference type="SUPFAM" id="SSF53850">
    <property type="entry name" value="Periplasmic binding protein-like II"/>
    <property type="match status" value="1"/>
</dbReference>
<accession>A0ABW4KJP8</accession>
<dbReference type="InterPro" id="IPR001638">
    <property type="entry name" value="Solute-binding_3/MltF_N"/>
</dbReference>
<evidence type="ECO:0000256" key="4">
    <source>
        <dbReference type="SAM" id="SignalP"/>
    </source>
</evidence>
<reference evidence="7" key="1">
    <citation type="journal article" date="2019" name="Int. J. Syst. Evol. Microbiol.">
        <title>The Global Catalogue of Microorganisms (GCM) 10K type strain sequencing project: providing services to taxonomists for standard genome sequencing and annotation.</title>
        <authorList>
            <consortium name="The Broad Institute Genomics Platform"/>
            <consortium name="The Broad Institute Genome Sequencing Center for Infectious Disease"/>
            <person name="Wu L."/>
            <person name="Ma J."/>
        </authorList>
    </citation>
    <scope>NUCLEOTIDE SEQUENCE [LARGE SCALE GENOMIC DNA]</scope>
    <source>
        <strain evidence="7">CGMCC 1.12295</strain>
    </source>
</reference>
<evidence type="ECO:0000313" key="7">
    <source>
        <dbReference type="Proteomes" id="UP001597301"/>
    </source>
</evidence>